<proteinExistence type="predicted"/>
<dbReference type="OrthoDB" id="428577at2759"/>
<gene>
    <name evidence="1" type="ORF">Hypma_008608</name>
</gene>
<comment type="caution">
    <text evidence="1">The sequence shown here is derived from an EMBL/GenBank/DDBJ whole genome shotgun (WGS) entry which is preliminary data.</text>
</comment>
<evidence type="ECO:0000313" key="1">
    <source>
        <dbReference type="EMBL" id="RDB24056.1"/>
    </source>
</evidence>
<accession>A0A369JZC5</accession>
<name>A0A369JZC5_HYPMA</name>
<organism evidence="1 2">
    <name type="scientific">Hypsizygus marmoreus</name>
    <name type="common">White beech mushroom</name>
    <name type="synonym">Agaricus marmoreus</name>
    <dbReference type="NCBI Taxonomy" id="39966"/>
    <lineage>
        <taxon>Eukaryota</taxon>
        <taxon>Fungi</taxon>
        <taxon>Dikarya</taxon>
        <taxon>Basidiomycota</taxon>
        <taxon>Agaricomycotina</taxon>
        <taxon>Agaricomycetes</taxon>
        <taxon>Agaricomycetidae</taxon>
        <taxon>Agaricales</taxon>
        <taxon>Tricholomatineae</taxon>
        <taxon>Lyophyllaceae</taxon>
        <taxon>Hypsizygus</taxon>
    </lineage>
</organism>
<reference evidence="1" key="1">
    <citation type="submission" date="2018-04" db="EMBL/GenBank/DDBJ databases">
        <title>Whole genome sequencing of Hypsizygus marmoreus.</title>
        <authorList>
            <person name="Choi I.-G."/>
            <person name="Min B."/>
            <person name="Kim J.-G."/>
            <person name="Kim S."/>
            <person name="Oh Y.-L."/>
            <person name="Kong W.-S."/>
            <person name="Park H."/>
            <person name="Jeong J."/>
            <person name="Song E.-S."/>
        </authorList>
    </citation>
    <scope>NUCLEOTIDE SEQUENCE [LARGE SCALE GENOMIC DNA]</scope>
    <source>
        <strain evidence="1">51987-8</strain>
    </source>
</reference>
<dbReference type="InParanoid" id="A0A369JZC5"/>
<protein>
    <submittedName>
        <fullName evidence="1">Uncharacterized protein</fullName>
    </submittedName>
</protein>
<evidence type="ECO:0000313" key="2">
    <source>
        <dbReference type="Proteomes" id="UP000076154"/>
    </source>
</evidence>
<dbReference type="Proteomes" id="UP000076154">
    <property type="component" value="Unassembled WGS sequence"/>
</dbReference>
<sequence>MEQCWHVIAPQFLPKEVEEITFEKTQDLLFWSFQEAKAPSDADVSIAVTLAPAMEFTATYPIVPVQQLHPTGQKIQWDVRTGTDGTLVELETGLELSSLFWEAELSPRHPVLSPSRPDPHEKAGSFDVEKWDLSDWDSVVLPVEEVTAYLQKALKRLGLHTEARTSFITFWLPSFLNHHHIALRFIPQTDYSRLAPLDITPEPDVVTRVFMLFKGVLDPEAWPSARRRALDDVAGWADIVGVDAEAAFNKDFSRVLEWGAMEIPP</sequence>
<keyword evidence="2" id="KW-1185">Reference proteome</keyword>
<dbReference type="AlphaFoldDB" id="A0A369JZC5"/>
<dbReference type="EMBL" id="LUEZ02000045">
    <property type="protein sequence ID" value="RDB24056.1"/>
    <property type="molecule type" value="Genomic_DNA"/>
</dbReference>